<reference evidence="2 3" key="1">
    <citation type="submission" date="2015-07" db="EMBL/GenBank/DDBJ databases">
        <title>High-quality genome of monoxenous trypanosomatid Leptomonas pyrrhocoris.</title>
        <authorList>
            <person name="Flegontov P."/>
            <person name="Butenko A."/>
            <person name="Firsov S."/>
            <person name="Vlcek C."/>
            <person name="Logacheva M.D."/>
            <person name="Field M."/>
            <person name="Filatov D."/>
            <person name="Flegontova O."/>
            <person name="Gerasimov E."/>
            <person name="Jackson A.P."/>
            <person name="Kelly S."/>
            <person name="Opperdoes F."/>
            <person name="O'Reilly A."/>
            <person name="Votypka J."/>
            <person name="Yurchenko V."/>
            <person name="Lukes J."/>
        </authorList>
    </citation>
    <scope>NUCLEOTIDE SEQUENCE [LARGE SCALE GENOMIC DNA]</scope>
    <source>
        <strain evidence="2">H10</strain>
    </source>
</reference>
<feature type="region of interest" description="Disordered" evidence="1">
    <location>
        <begin position="401"/>
        <end position="427"/>
    </location>
</feature>
<dbReference type="Proteomes" id="UP000037923">
    <property type="component" value="Unassembled WGS sequence"/>
</dbReference>
<accession>A0A0M9FVR7</accession>
<dbReference type="OMA" id="ARDNTDH"/>
<dbReference type="GeneID" id="26907609"/>
<protein>
    <submittedName>
        <fullName evidence="2">Uncharacterized protein</fullName>
    </submittedName>
</protein>
<proteinExistence type="predicted"/>
<dbReference type="EMBL" id="LGTL01000018">
    <property type="protein sequence ID" value="KPA76948.1"/>
    <property type="molecule type" value="Genomic_DNA"/>
</dbReference>
<dbReference type="AlphaFoldDB" id="A0A0M9FVR7"/>
<feature type="compositionally biased region" description="Polar residues" evidence="1">
    <location>
        <begin position="59"/>
        <end position="71"/>
    </location>
</feature>
<dbReference type="EMBL" id="LGTL01000018">
    <property type="protein sequence ID" value="KPA76949.1"/>
    <property type="molecule type" value="Genomic_DNA"/>
</dbReference>
<organism evidence="2 3">
    <name type="scientific">Leptomonas pyrrhocoris</name>
    <name type="common">Firebug parasite</name>
    <dbReference type="NCBI Taxonomy" id="157538"/>
    <lineage>
        <taxon>Eukaryota</taxon>
        <taxon>Discoba</taxon>
        <taxon>Euglenozoa</taxon>
        <taxon>Kinetoplastea</taxon>
        <taxon>Metakinetoplastina</taxon>
        <taxon>Trypanosomatida</taxon>
        <taxon>Trypanosomatidae</taxon>
        <taxon>Leishmaniinae</taxon>
        <taxon>Leptomonas</taxon>
    </lineage>
</organism>
<evidence type="ECO:0000256" key="1">
    <source>
        <dbReference type="SAM" id="MobiDB-lite"/>
    </source>
</evidence>
<dbReference type="EMBL" id="LGTL01000018">
    <property type="protein sequence ID" value="KPA76947.1"/>
    <property type="molecule type" value="Genomic_DNA"/>
</dbReference>
<feature type="region of interest" description="Disordered" evidence="1">
    <location>
        <begin position="50"/>
        <end position="89"/>
    </location>
</feature>
<sequence length="498" mass="50868">MKALVLCDGSEGSLRCIEVACAAPAKAASADTALVLLHVWDGPLKSPSAALAGEGASSHPATRSSRVSFSTHAAADAGSTAPDPSTNEAAAAVTASSSASLSCAEVLTATLKAVHTNKYVKGRAHYCVETVCAAAAAMTNENTADNSSYLVKATSDAAPDKSAALTSGRDEQEEAAQVNAVVRHASARAGHHQVEAVLLGVGQLQEGKVCAVGTVALHTLRHLRTRYPLYYIKKDGVKWRPAPAANATASATAAATAVIAPLRFTVVVPIPASITPSLPAGGSATDVRTTAEVPSSPVRLAIEAAVHYTQQHCWRTSSAAAASPTSVDSVAFLLIAPSSVKSEEGDSVPVGGEGGVGMAAAEANDALPEHGEASLVDLYKRYLETLLPKAAPVLAALEPQDEQGKVADTPAAGEKANMVSSDASPSGTPSRISVCALKASKKHPRVTLEEAEVALPQVLKHVSAVKPDVLVLPVSLIPDALQLAMLSASKPHCVILPY</sequence>
<feature type="compositionally biased region" description="Polar residues" evidence="1">
    <location>
        <begin position="418"/>
        <end position="427"/>
    </location>
</feature>
<keyword evidence="3" id="KW-1185">Reference proteome</keyword>
<dbReference type="RefSeq" id="XP_015655388.1">
    <property type="nucleotide sequence ID" value="XM_015805911.1"/>
</dbReference>
<name>A0A0M9FVR7_LEPPY</name>
<dbReference type="OrthoDB" id="266970at2759"/>
<dbReference type="RefSeq" id="XP_015655386.1">
    <property type="nucleotide sequence ID" value="XM_015805909.1"/>
</dbReference>
<gene>
    <name evidence="2" type="ORF">ABB37_07323</name>
</gene>
<dbReference type="VEuPathDB" id="TriTrypDB:LpyrH10_18_0500"/>
<evidence type="ECO:0000313" key="2">
    <source>
        <dbReference type="EMBL" id="KPA76947.1"/>
    </source>
</evidence>
<evidence type="ECO:0000313" key="3">
    <source>
        <dbReference type="Proteomes" id="UP000037923"/>
    </source>
</evidence>
<comment type="caution">
    <text evidence="2">The sequence shown here is derived from an EMBL/GenBank/DDBJ whole genome shotgun (WGS) entry which is preliminary data.</text>
</comment>
<dbReference type="RefSeq" id="XP_015655387.1">
    <property type="nucleotide sequence ID" value="XM_015805910.1"/>
</dbReference>